<proteinExistence type="predicted"/>
<name>A0A8X6JSX0_TRICU</name>
<evidence type="ECO:0000313" key="1">
    <source>
        <dbReference type="EMBL" id="GFR17976.1"/>
    </source>
</evidence>
<keyword evidence="2" id="KW-1185">Reference proteome</keyword>
<evidence type="ECO:0000313" key="2">
    <source>
        <dbReference type="Proteomes" id="UP000887116"/>
    </source>
</evidence>
<organism evidence="1 2">
    <name type="scientific">Trichonephila clavata</name>
    <name type="common">Joro spider</name>
    <name type="synonym">Nephila clavata</name>
    <dbReference type="NCBI Taxonomy" id="2740835"/>
    <lineage>
        <taxon>Eukaryota</taxon>
        <taxon>Metazoa</taxon>
        <taxon>Ecdysozoa</taxon>
        <taxon>Arthropoda</taxon>
        <taxon>Chelicerata</taxon>
        <taxon>Arachnida</taxon>
        <taxon>Araneae</taxon>
        <taxon>Araneomorphae</taxon>
        <taxon>Entelegynae</taxon>
        <taxon>Araneoidea</taxon>
        <taxon>Nephilidae</taxon>
        <taxon>Trichonephila</taxon>
    </lineage>
</organism>
<comment type="caution">
    <text evidence="1">The sequence shown here is derived from an EMBL/GenBank/DDBJ whole genome shotgun (WGS) entry which is preliminary data.</text>
</comment>
<gene>
    <name evidence="1" type="primary">TY3B-I_1257</name>
    <name evidence="1" type="ORF">TNCT_398841</name>
</gene>
<reference evidence="1" key="1">
    <citation type="submission" date="2020-07" db="EMBL/GenBank/DDBJ databases">
        <title>Multicomponent nature underlies the extraordinary mechanical properties of spider dragline silk.</title>
        <authorList>
            <person name="Kono N."/>
            <person name="Nakamura H."/>
            <person name="Mori M."/>
            <person name="Yoshida Y."/>
            <person name="Ohtoshi R."/>
            <person name="Malay A.D."/>
            <person name="Moran D.A.P."/>
            <person name="Tomita M."/>
            <person name="Numata K."/>
            <person name="Arakawa K."/>
        </authorList>
    </citation>
    <scope>NUCLEOTIDE SEQUENCE</scope>
</reference>
<dbReference type="Proteomes" id="UP000887116">
    <property type="component" value="Unassembled WGS sequence"/>
</dbReference>
<dbReference type="EMBL" id="BMAO01027548">
    <property type="protein sequence ID" value="GFR17976.1"/>
    <property type="molecule type" value="Genomic_DNA"/>
</dbReference>
<protein>
    <submittedName>
        <fullName evidence="1">Transposon Ty3-I Gag-Pol polyprotein</fullName>
    </submittedName>
</protein>
<accession>A0A8X6JSX0</accession>
<dbReference type="AlphaFoldDB" id="A0A8X6JSX0"/>
<sequence length="101" mass="11437">MELFEKDSGSLIDCDQSELTLDDVEVPSEEEPLSMCLMKDCRLPAYSIIKIPVVNRCREDFGNVIVKGSKMLAFQKEVVMPSMLVTLKRGRTEIWVVNGQL</sequence>